<accession>A0ABP9R451</accession>
<comment type="caution">
    <text evidence="2">The sequence shown here is derived from an EMBL/GenBank/DDBJ whole genome shotgun (WGS) entry which is preliminary data.</text>
</comment>
<evidence type="ECO:0000313" key="3">
    <source>
        <dbReference type="Proteomes" id="UP001428817"/>
    </source>
</evidence>
<evidence type="ECO:0000313" key="2">
    <source>
        <dbReference type="EMBL" id="GAA5171499.1"/>
    </source>
</evidence>
<keyword evidence="3" id="KW-1185">Reference proteome</keyword>
<protein>
    <submittedName>
        <fullName evidence="2">Uncharacterized protein</fullName>
    </submittedName>
</protein>
<evidence type="ECO:0000256" key="1">
    <source>
        <dbReference type="SAM" id="MobiDB-lite"/>
    </source>
</evidence>
<name>A0ABP9R451_9PSEU</name>
<organism evidence="2 3">
    <name type="scientific">Pseudonocardia eucalypti</name>
    <dbReference type="NCBI Taxonomy" id="648755"/>
    <lineage>
        <taxon>Bacteria</taxon>
        <taxon>Bacillati</taxon>
        <taxon>Actinomycetota</taxon>
        <taxon>Actinomycetes</taxon>
        <taxon>Pseudonocardiales</taxon>
        <taxon>Pseudonocardiaceae</taxon>
        <taxon>Pseudonocardia</taxon>
    </lineage>
</organism>
<gene>
    <name evidence="2" type="ORF">GCM10023321_70140</name>
</gene>
<reference evidence="3" key="1">
    <citation type="journal article" date="2019" name="Int. J. Syst. Evol. Microbiol.">
        <title>The Global Catalogue of Microorganisms (GCM) 10K type strain sequencing project: providing services to taxonomists for standard genome sequencing and annotation.</title>
        <authorList>
            <consortium name="The Broad Institute Genomics Platform"/>
            <consortium name="The Broad Institute Genome Sequencing Center for Infectious Disease"/>
            <person name="Wu L."/>
            <person name="Ma J."/>
        </authorList>
    </citation>
    <scope>NUCLEOTIDE SEQUENCE [LARGE SCALE GENOMIC DNA]</scope>
    <source>
        <strain evidence="3">JCM 18303</strain>
    </source>
</reference>
<sequence length="191" mass="21140">MVAHHLEAVHAGDQPAQRGQAHEHPVVDQPVTDLGEGQRAERIPVEHRADELLDAVPPHERLGEEPGHEWRTDHIGELAAVVQRLAVRDDPDGRAVFLQRPAGRPLPQVTVDSVVPERTPDDLPTGSPELAVGESDQGQLVGFARLLLGDRQWLDVRTERKQQDEVDDLQLCFGVDLVVRDDELRQPPVVG</sequence>
<feature type="compositionally biased region" description="Basic and acidic residues" evidence="1">
    <location>
        <begin position="1"/>
        <end position="10"/>
    </location>
</feature>
<dbReference type="Proteomes" id="UP001428817">
    <property type="component" value="Unassembled WGS sequence"/>
</dbReference>
<feature type="region of interest" description="Disordered" evidence="1">
    <location>
        <begin position="1"/>
        <end position="25"/>
    </location>
</feature>
<proteinExistence type="predicted"/>
<dbReference type="EMBL" id="BAABJP010000048">
    <property type="protein sequence ID" value="GAA5171499.1"/>
    <property type="molecule type" value="Genomic_DNA"/>
</dbReference>